<organism evidence="3 4">
    <name type="scientific">Nostoc edaphicum CCNP1411</name>
    <dbReference type="NCBI Taxonomy" id="1472755"/>
    <lineage>
        <taxon>Bacteria</taxon>
        <taxon>Bacillati</taxon>
        <taxon>Cyanobacteriota</taxon>
        <taxon>Cyanophyceae</taxon>
        <taxon>Nostocales</taxon>
        <taxon>Nostocaceae</taxon>
        <taxon>Nostoc</taxon>
    </lineage>
</organism>
<accession>A0A7D7QTZ2</accession>
<dbReference type="KEGG" id="ned:HUN01_19735"/>
<evidence type="ECO:0000259" key="2">
    <source>
        <dbReference type="Pfam" id="PF08241"/>
    </source>
</evidence>
<proteinExistence type="predicted"/>
<gene>
    <name evidence="3" type="ORF">HUN01_19735</name>
</gene>
<evidence type="ECO:0000256" key="1">
    <source>
        <dbReference type="ARBA" id="ARBA00022679"/>
    </source>
</evidence>
<dbReference type="SUPFAM" id="SSF53335">
    <property type="entry name" value="S-adenosyl-L-methionine-dependent methyltransferases"/>
    <property type="match status" value="1"/>
</dbReference>
<keyword evidence="3" id="KW-0489">Methyltransferase</keyword>
<dbReference type="InterPro" id="IPR013216">
    <property type="entry name" value="Methyltransf_11"/>
</dbReference>
<dbReference type="EMBL" id="CP054698">
    <property type="protein sequence ID" value="QMS89703.1"/>
    <property type="molecule type" value="Genomic_DNA"/>
</dbReference>
<dbReference type="PANTHER" id="PTHR43861">
    <property type="entry name" value="TRANS-ACONITATE 2-METHYLTRANSFERASE-RELATED"/>
    <property type="match status" value="1"/>
</dbReference>
<reference evidence="4" key="1">
    <citation type="submission" date="2020-06" db="EMBL/GenBank/DDBJ databases">
        <title>Nostoc edaphicum CCNP1411 genome.</title>
        <authorList>
            <person name="Fidor A."/>
            <person name="Grabski M."/>
            <person name="Gawor J."/>
            <person name="Gromadka R."/>
            <person name="Wegrzyn G."/>
            <person name="Mazur-Marzec H."/>
        </authorList>
    </citation>
    <scope>NUCLEOTIDE SEQUENCE [LARGE SCALE GENOMIC DNA]</scope>
    <source>
        <strain evidence="4">CCNP1411</strain>
    </source>
</reference>
<dbReference type="InterPro" id="IPR029063">
    <property type="entry name" value="SAM-dependent_MTases_sf"/>
</dbReference>
<evidence type="ECO:0000313" key="3">
    <source>
        <dbReference type="EMBL" id="QMS89703.1"/>
    </source>
</evidence>
<keyword evidence="1 3" id="KW-0808">Transferase</keyword>
<dbReference type="CDD" id="cd02440">
    <property type="entry name" value="AdoMet_MTases"/>
    <property type="match status" value="1"/>
</dbReference>
<dbReference type="AlphaFoldDB" id="A0A7D7QTZ2"/>
<sequence length="264" mass="29585">MSSQNYVFQDNQHDTEHIRLSAIQDEFDPDSRRRLSQIGIAAGWSALEVGAGMGSIMSWMAEQVSAQGKVVAVDIDTRFIENTNLPNVEVRCLDIAKKKLDTSCFDVCHARYVLLHIRDWKKAIENIWQSLKPGGWLVIEEPDFETSKAVAHPDKESVNRVNKAILAMYESMGIDPCFGSCLPQIFQQLGSEKIMVETYVPFANGGSRISQIMKMSAQHLAERYIATGVCLQADVERYITVADDPSVWAYYYTTVATIGRKPLG</sequence>
<evidence type="ECO:0000313" key="4">
    <source>
        <dbReference type="Proteomes" id="UP000514713"/>
    </source>
</evidence>
<feature type="domain" description="Methyltransferase type 11" evidence="2">
    <location>
        <begin position="47"/>
        <end position="139"/>
    </location>
</feature>
<keyword evidence="4" id="KW-1185">Reference proteome</keyword>
<dbReference type="GO" id="GO:0008757">
    <property type="term" value="F:S-adenosylmethionine-dependent methyltransferase activity"/>
    <property type="evidence" value="ECO:0007669"/>
    <property type="project" value="InterPro"/>
</dbReference>
<dbReference type="Gene3D" id="3.40.50.150">
    <property type="entry name" value="Vaccinia Virus protein VP39"/>
    <property type="match status" value="1"/>
</dbReference>
<dbReference type="PANTHER" id="PTHR43861:SF3">
    <property type="entry name" value="PUTATIVE (AFU_ORTHOLOGUE AFUA_2G14390)-RELATED"/>
    <property type="match status" value="1"/>
</dbReference>
<dbReference type="Proteomes" id="UP000514713">
    <property type="component" value="Chromosome"/>
</dbReference>
<protein>
    <submittedName>
        <fullName evidence="3">Methyltransferase domain-containing protein</fullName>
    </submittedName>
</protein>
<name>A0A7D7QTZ2_9NOSO</name>
<dbReference type="Pfam" id="PF08241">
    <property type="entry name" value="Methyltransf_11"/>
    <property type="match status" value="1"/>
</dbReference>
<dbReference type="GO" id="GO:0032259">
    <property type="term" value="P:methylation"/>
    <property type="evidence" value="ECO:0007669"/>
    <property type="project" value="UniProtKB-KW"/>
</dbReference>
<dbReference type="RefSeq" id="WP_181927623.1">
    <property type="nucleotide sequence ID" value="NZ_CP054698.1"/>
</dbReference>